<organism evidence="1 2">
    <name type="scientific">Faecalibacter rhinopitheci</name>
    <dbReference type="NCBI Taxonomy" id="2779678"/>
    <lineage>
        <taxon>Bacteria</taxon>
        <taxon>Pseudomonadati</taxon>
        <taxon>Bacteroidota</taxon>
        <taxon>Flavobacteriia</taxon>
        <taxon>Flavobacteriales</taxon>
        <taxon>Weeksellaceae</taxon>
        <taxon>Faecalibacter</taxon>
    </lineage>
</organism>
<dbReference type="Pfam" id="PF05635">
    <property type="entry name" value="23S_rRNA_IVP"/>
    <property type="match status" value="1"/>
</dbReference>
<dbReference type="InterPro" id="IPR012657">
    <property type="entry name" value="23S_rRNA-intervening_sequence"/>
</dbReference>
<protein>
    <submittedName>
        <fullName evidence="1">Four helix bundle protein</fullName>
    </submittedName>
</protein>
<accession>A0A8J7K506</accession>
<gene>
    <name evidence="1" type="ORF">IM532_12955</name>
</gene>
<dbReference type="PANTHER" id="PTHR38471">
    <property type="entry name" value="FOUR HELIX BUNDLE PROTEIN"/>
    <property type="match status" value="1"/>
</dbReference>
<dbReference type="CDD" id="cd16377">
    <property type="entry name" value="23S_rRNA_IVP_like"/>
    <property type="match status" value="1"/>
</dbReference>
<comment type="caution">
    <text evidence="1">The sequence shown here is derived from an EMBL/GenBank/DDBJ whole genome shotgun (WGS) entry which is preliminary data.</text>
</comment>
<reference evidence="1" key="1">
    <citation type="submission" date="2020-10" db="EMBL/GenBank/DDBJ databases">
        <authorList>
            <person name="Lu T."/>
            <person name="Wang Q."/>
            <person name="Han X."/>
        </authorList>
    </citation>
    <scope>NUCLEOTIDE SEQUENCE</scope>
    <source>
        <strain evidence="1">WQ 117</strain>
    </source>
</reference>
<dbReference type="RefSeq" id="WP_194183924.1">
    <property type="nucleotide sequence ID" value="NZ_JADGIK010000014.1"/>
</dbReference>
<name>A0A8J7K506_9FLAO</name>
<dbReference type="EMBL" id="JADGIK010000014">
    <property type="protein sequence ID" value="MBF0598339.1"/>
    <property type="molecule type" value="Genomic_DNA"/>
</dbReference>
<evidence type="ECO:0000313" key="1">
    <source>
        <dbReference type="EMBL" id="MBF0598339.1"/>
    </source>
</evidence>
<dbReference type="Gene3D" id="1.20.1440.60">
    <property type="entry name" value="23S rRNA-intervening sequence"/>
    <property type="match status" value="1"/>
</dbReference>
<dbReference type="InterPro" id="IPR036583">
    <property type="entry name" value="23S_rRNA_IVS_sf"/>
</dbReference>
<dbReference type="NCBIfam" id="NF008911">
    <property type="entry name" value="PRK12275.1-2"/>
    <property type="match status" value="1"/>
</dbReference>
<dbReference type="NCBIfam" id="TIGR02436">
    <property type="entry name" value="four helix bundle protein"/>
    <property type="match status" value="1"/>
</dbReference>
<keyword evidence="2" id="KW-1185">Reference proteome</keyword>
<sequence>MKTHKDLNVWKNSVDLVTNIYKETQSFPKEELYGLTSQIRRSAVSIPSNIAEGAARHSNKEYIQFLYIALGSLAELETQLIIAYNLNYLRESKYSEFILILNEIGKLLNGLINYRKSKN</sequence>
<proteinExistence type="predicted"/>
<dbReference type="PANTHER" id="PTHR38471:SF2">
    <property type="entry name" value="FOUR HELIX BUNDLE PROTEIN"/>
    <property type="match status" value="1"/>
</dbReference>
<dbReference type="SUPFAM" id="SSF158446">
    <property type="entry name" value="IVS-encoded protein-like"/>
    <property type="match status" value="1"/>
</dbReference>
<dbReference type="AlphaFoldDB" id="A0A8J7K506"/>
<evidence type="ECO:0000313" key="2">
    <source>
        <dbReference type="Proteomes" id="UP000608754"/>
    </source>
</evidence>
<dbReference type="Proteomes" id="UP000608754">
    <property type="component" value="Unassembled WGS sequence"/>
</dbReference>